<organism evidence="3 4">
    <name type="scientific">Hypsibius exemplaris</name>
    <name type="common">Freshwater tardigrade</name>
    <dbReference type="NCBI Taxonomy" id="2072580"/>
    <lineage>
        <taxon>Eukaryota</taxon>
        <taxon>Metazoa</taxon>
        <taxon>Ecdysozoa</taxon>
        <taxon>Tardigrada</taxon>
        <taxon>Eutardigrada</taxon>
        <taxon>Parachela</taxon>
        <taxon>Hypsibioidea</taxon>
        <taxon>Hypsibiidae</taxon>
        <taxon>Hypsibius</taxon>
    </lineage>
</organism>
<sequence>MPSYKTLDGEQQKTVYCSSLTVRQRNVAIGLATVCFLVILALTLGLTLSASKSLNIPHGDVMRENRTLNASSFGRITVHGPMSVSVFLGAVQAIVVEADSTVMPFVNTFLGPSNLTPELVVQLNDSSPCQIYGKYLCDIHLNVTTTNATELNEIHLTGSGSIKVHPTLNITSLVLRNSGSGSVVASSVFASNSVRVGLSGSGEIKVSGSTNKANLTLSGSGSFYGLDLQTTGVVAVMSGSGNGEISVSSQLKATLTGSGSLRYRGNPPTESVLSTGTGRVIHV</sequence>
<name>A0A1W0WZU3_HYPEX</name>
<keyword evidence="1" id="KW-0472">Membrane</keyword>
<dbReference type="PANTHER" id="PTHR39200">
    <property type="entry name" value="HYPOTHETICAL EXPORTED PROTEIN"/>
    <property type="match status" value="1"/>
</dbReference>
<dbReference type="InterPro" id="IPR021255">
    <property type="entry name" value="DUF2807"/>
</dbReference>
<dbReference type="EMBL" id="MTYJ01000028">
    <property type="protein sequence ID" value="OQV20731.1"/>
    <property type="molecule type" value="Genomic_DNA"/>
</dbReference>
<dbReference type="Gene3D" id="2.160.20.120">
    <property type="match status" value="1"/>
</dbReference>
<gene>
    <name evidence="3" type="ORF">BV898_05312</name>
</gene>
<proteinExistence type="predicted"/>
<protein>
    <recommendedName>
        <fullName evidence="2">Putative auto-transporter adhesin head GIN domain-containing protein</fullName>
    </recommendedName>
</protein>
<keyword evidence="1" id="KW-1133">Transmembrane helix</keyword>
<evidence type="ECO:0000313" key="4">
    <source>
        <dbReference type="Proteomes" id="UP000192578"/>
    </source>
</evidence>
<dbReference type="Pfam" id="PF10988">
    <property type="entry name" value="DUF2807"/>
    <property type="match status" value="1"/>
</dbReference>
<keyword evidence="1" id="KW-0812">Transmembrane</keyword>
<evidence type="ECO:0000259" key="2">
    <source>
        <dbReference type="Pfam" id="PF10988"/>
    </source>
</evidence>
<evidence type="ECO:0000313" key="3">
    <source>
        <dbReference type="EMBL" id="OQV20731.1"/>
    </source>
</evidence>
<evidence type="ECO:0000256" key="1">
    <source>
        <dbReference type="SAM" id="Phobius"/>
    </source>
</evidence>
<keyword evidence="4" id="KW-1185">Reference proteome</keyword>
<dbReference type="Proteomes" id="UP000192578">
    <property type="component" value="Unassembled WGS sequence"/>
</dbReference>
<reference evidence="4" key="1">
    <citation type="submission" date="2017-01" db="EMBL/GenBank/DDBJ databases">
        <title>Comparative genomics of anhydrobiosis in the tardigrade Hypsibius dujardini.</title>
        <authorList>
            <person name="Yoshida Y."/>
            <person name="Koutsovoulos G."/>
            <person name="Laetsch D."/>
            <person name="Stevens L."/>
            <person name="Kumar S."/>
            <person name="Horikawa D."/>
            <person name="Ishino K."/>
            <person name="Komine S."/>
            <person name="Tomita M."/>
            <person name="Blaxter M."/>
            <person name="Arakawa K."/>
        </authorList>
    </citation>
    <scope>NUCLEOTIDE SEQUENCE [LARGE SCALE GENOMIC DNA]</scope>
    <source>
        <strain evidence="4">Z151</strain>
    </source>
</reference>
<feature type="domain" description="Putative auto-transporter adhesin head GIN" evidence="2">
    <location>
        <begin position="73"/>
        <end position="267"/>
    </location>
</feature>
<dbReference type="PANTHER" id="PTHR39200:SF1">
    <property type="entry name" value="AUTO-TRANSPORTER ADHESIN HEAD GIN DOMAIN-CONTAINING PROTEIN-RELATED"/>
    <property type="match status" value="1"/>
</dbReference>
<accession>A0A1W0WZU3</accession>
<dbReference type="AlphaFoldDB" id="A0A1W0WZU3"/>
<comment type="caution">
    <text evidence="3">The sequence shown here is derived from an EMBL/GenBank/DDBJ whole genome shotgun (WGS) entry which is preliminary data.</text>
</comment>
<feature type="transmembrane region" description="Helical" evidence="1">
    <location>
        <begin position="28"/>
        <end position="48"/>
    </location>
</feature>